<dbReference type="PANTHER" id="PTHR24198">
    <property type="entry name" value="ANKYRIN REPEAT AND PROTEIN KINASE DOMAIN-CONTAINING PROTEIN"/>
    <property type="match status" value="1"/>
</dbReference>
<dbReference type="OrthoDB" id="339758at2"/>
<dbReference type="PROSITE" id="PS50297">
    <property type="entry name" value="ANK_REP_REGION"/>
    <property type="match status" value="1"/>
</dbReference>
<dbReference type="SMART" id="SM00248">
    <property type="entry name" value="ANK"/>
    <property type="match status" value="3"/>
</dbReference>
<gene>
    <name evidence="4" type="ORF">EHS15_01430</name>
</gene>
<accession>A0A4R9M8Q1</accession>
<dbReference type="PROSITE" id="PS50088">
    <property type="entry name" value="ANK_REPEAT"/>
    <property type="match status" value="2"/>
</dbReference>
<dbReference type="Gene3D" id="1.25.40.20">
    <property type="entry name" value="Ankyrin repeat-containing domain"/>
    <property type="match status" value="1"/>
</dbReference>
<dbReference type="SUPFAM" id="SSF48403">
    <property type="entry name" value="Ankyrin repeat"/>
    <property type="match status" value="1"/>
</dbReference>
<feature type="repeat" description="ANK" evidence="3">
    <location>
        <begin position="205"/>
        <end position="237"/>
    </location>
</feature>
<comment type="caution">
    <text evidence="4">The sequence shown here is derived from an EMBL/GenBank/DDBJ whole genome shotgun (WGS) entry which is preliminary data.</text>
</comment>
<evidence type="ECO:0000256" key="1">
    <source>
        <dbReference type="ARBA" id="ARBA00022737"/>
    </source>
</evidence>
<dbReference type="AlphaFoldDB" id="A0A4R9M8Q1"/>
<evidence type="ECO:0000313" key="4">
    <source>
        <dbReference type="EMBL" id="TGN20878.1"/>
    </source>
</evidence>
<evidence type="ECO:0000256" key="2">
    <source>
        <dbReference type="ARBA" id="ARBA00023043"/>
    </source>
</evidence>
<dbReference type="RefSeq" id="WP_135758751.1">
    <property type="nucleotide sequence ID" value="NZ_RQHW01000003.1"/>
</dbReference>
<feature type="repeat" description="ANK" evidence="3">
    <location>
        <begin position="172"/>
        <end position="204"/>
    </location>
</feature>
<dbReference type="InterPro" id="IPR002110">
    <property type="entry name" value="Ankyrin_rpt"/>
</dbReference>
<keyword evidence="2 3" id="KW-0040">ANK repeat</keyword>
<proteinExistence type="predicted"/>
<evidence type="ECO:0000256" key="3">
    <source>
        <dbReference type="PROSITE-ProRule" id="PRU00023"/>
    </source>
</evidence>
<reference evidence="4" key="1">
    <citation type="journal article" date="2019" name="PLoS Negl. Trop. Dis.">
        <title>Revisiting the worldwide diversity of Leptospira species in the environment.</title>
        <authorList>
            <person name="Vincent A.T."/>
            <person name="Schiettekatte O."/>
            <person name="Bourhy P."/>
            <person name="Veyrier F.J."/>
            <person name="Picardeau M."/>
        </authorList>
    </citation>
    <scope>NUCLEOTIDE SEQUENCE [LARGE SCALE GENOMIC DNA]</scope>
    <source>
        <strain evidence="4">201300427</strain>
    </source>
</reference>
<protein>
    <submittedName>
        <fullName evidence="4">Ankyrin repeat domain-containing protein</fullName>
    </submittedName>
</protein>
<dbReference type="EMBL" id="RQHW01000003">
    <property type="protein sequence ID" value="TGN20878.1"/>
    <property type="molecule type" value="Genomic_DNA"/>
</dbReference>
<dbReference type="PANTHER" id="PTHR24198:SF165">
    <property type="entry name" value="ANKYRIN REPEAT-CONTAINING PROTEIN-RELATED"/>
    <property type="match status" value="1"/>
</dbReference>
<dbReference type="Pfam" id="PF12796">
    <property type="entry name" value="Ank_2"/>
    <property type="match status" value="1"/>
</dbReference>
<sequence length="305" mass="34660">MNLIDIIKSGSSEDWKQAIEEGENPNELDSYGITPLAWILKMDNLDLFSLALETGADPLYPHRTGGSVFQDLLSQNKTSFIEILLSKKNLWSGSEHLLTRDKSGNTVFHSVIQSENEDVWEHTFDLLNLENISLRNEEGRSVFLEAVVSGNSDFVTSLWESFPHVKFEKDGEGKNGLHLSSERNLIDVLRFLLEHSFPLEEKDESGNTALFLAAEADATESLELLLKAGANLFVYGGEGESITRLFDREKFHHSFKIWKKELYQRLKSLDQEKDKIKWEEVLLYLKTEKPLTQAELVGAKLSDLV</sequence>
<dbReference type="InterPro" id="IPR036770">
    <property type="entry name" value="Ankyrin_rpt-contain_sf"/>
</dbReference>
<keyword evidence="5" id="KW-1185">Reference proteome</keyword>
<keyword evidence="1" id="KW-0677">Repeat</keyword>
<dbReference type="Proteomes" id="UP000298058">
    <property type="component" value="Unassembled WGS sequence"/>
</dbReference>
<organism evidence="4 5">
    <name type="scientific">Leptospira idonii</name>
    <dbReference type="NCBI Taxonomy" id="1193500"/>
    <lineage>
        <taxon>Bacteria</taxon>
        <taxon>Pseudomonadati</taxon>
        <taxon>Spirochaetota</taxon>
        <taxon>Spirochaetia</taxon>
        <taxon>Leptospirales</taxon>
        <taxon>Leptospiraceae</taxon>
        <taxon>Leptospira</taxon>
    </lineage>
</organism>
<name>A0A4R9M8Q1_9LEPT</name>
<evidence type="ECO:0000313" key="5">
    <source>
        <dbReference type="Proteomes" id="UP000298058"/>
    </source>
</evidence>